<dbReference type="VEuPathDB" id="FungiDB:AB675_262"/>
<dbReference type="InterPro" id="IPR036291">
    <property type="entry name" value="NAD(P)-bd_dom_sf"/>
</dbReference>
<dbReference type="InterPro" id="IPR011032">
    <property type="entry name" value="GroES-like_sf"/>
</dbReference>
<reference evidence="2 3" key="1">
    <citation type="submission" date="2015-06" db="EMBL/GenBank/DDBJ databases">
        <title>Draft genome of the ant-associated black yeast Phialophora attae CBS 131958.</title>
        <authorList>
            <person name="Moreno L.F."/>
            <person name="Stielow B.J."/>
            <person name="de Hoog S."/>
            <person name="Vicente V.A."/>
            <person name="Weiss V.A."/>
            <person name="de Vries M."/>
            <person name="Cruz L.M."/>
            <person name="Souza E.M."/>
        </authorList>
    </citation>
    <scope>NUCLEOTIDE SEQUENCE [LARGE SCALE GENOMIC DNA]</scope>
    <source>
        <strain evidence="2 3">CBS 131958</strain>
    </source>
</reference>
<feature type="domain" description="Enoyl reductase (ER)" evidence="1">
    <location>
        <begin position="19"/>
        <end position="350"/>
    </location>
</feature>
<organism evidence="2 3">
    <name type="scientific">Cyphellophora attinorum</name>
    <dbReference type="NCBI Taxonomy" id="1664694"/>
    <lineage>
        <taxon>Eukaryota</taxon>
        <taxon>Fungi</taxon>
        <taxon>Dikarya</taxon>
        <taxon>Ascomycota</taxon>
        <taxon>Pezizomycotina</taxon>
        <taxon>Eurotiomycetes</taxon>
        <taxon>Chaetothyriomycetidae</taxon>
        <taxon>Chaetothyriales</taxon>
        <taxon>Cyphellophoraceae</taxon>
        <taxon>Cyphellophora</taxon>
    </lineage>
</organism>
<dbReference type="InterPro" id="IPR013149">
    <property type="entry name" value="ADH-like_C"/>
</dbReference>
<evidence type="ECO:0000259" key="1">
    <source>
        <dbReference type="SMART" id="SM00829"/>
    </source>
</evidence>
<dbReference type="SUPFAM" id="SSF51735">
    <property type="entry name" value="NAD(P)-binding Rossmann-fold domains"/>
    <property type="match status" value="1"/>
</dbReference>
<dbReference type="AlphaFoldDB" id="A0A0N1HH21"/>
<dbReference type="PANTHER" id="PTHR45033">
    <property type="match status" value="1"/>
</dbReference>
<dbReference type="InterPro" id="IPR013154">
    <property type="entry name" value="ADH-like_N"/>
</dbReference>
<dbReference type="EMBL" id="LFJN01000001">
    <property type="protein sequence ID" value="KPI45676.1"/>
    <property type="molecule type" value="Genomic_DNA"/>
</dbReference>
<dbReference type="InterPro" id="IPR020843">
    <property type="entry name" value="ER"/>
</dbReference>
<dbReference type="Gene3D" id="3.90.180.10">
    <property type="entry name" value="Medium-chain alcohol dehydrogenases, catalytic domain"/>
    <property type="match status" value="1"/>
</dbReference>
<dbReference type="CDD" id="cd08276">
    <property type="entry name" value="MDR7"/>
    <property type="match status" value="1"/>
</dbReference>
<comment type="caution">
    <text evidence="2">The sequence shown here is derived from an EMBL/GenBank/DDBJ whole genome shotgun (WGS) entry which is preliminary data.</text>
</comment>
<proteinExistence type="predicted"/>
<dbReference type="GO" id="GO:0016491">
    <property type="term" value="F:oxidoreductase activity"/>
    <property type="evidence" value="ECO:0007669"/>
    <property type="project" value="InterPro"/>
</dbReference>
<dbReference type="Proteomes" id="UP000038010">
    <property type="component" value="Unassembled WGS sequence"/>
</dbReference>
<dbReference type="Gene3D" id="3.40.50.720">
    <property type="entry name" value="NAD(P)-binding Rossmann-like Domain"/>
    <property type="match status" value="1"/>
</dbReference>
<protein>
    <submittedName>
        <fullName evidence="2">Zinc-type alcohol dehydrogenase-like protein</fullName>
    </submittedName>
</protein>
<name>A0A0N1HH21_9EURO</name>
<evidence type="ECO:0000313" key="2">
    <source>
        <dbReference type="EMBL" id="KPI45676.1"/>
    </source>
</evidence>
<dbReference type="OrthoDB" id="9930022at2759"/>
<keyword evidence="3" id="KW-1185">Reference proteome</keyword>
<dbReference type="Pfam" id="PF08240">
    <property type="entry name" value="ADH_N"/>
    <property type="match status" value="1"/>
</dbReference>
<dbReference type="SUPFAM" id="SSF50129">
    <property type="entry name" value="GroES-like"/>
    <property type="match status" value="1"/>
</dbReference>
<dbReference type="PANTHER" id="PTHR45033:SF2">
    <property type="entry name" value="ZINC-TYPE ALCOHOL DEHYDROGENASE-LIKE PROTEIN C1773.06C"/>
    <property type="match status" value="1"/>
</dbReference>
<accession>A0A0N1HH21</accession>
<dbReference type="STRING" id="1664694.A0A0N1HH21"/>
<dbReference type="Pfam" id="PF00107">
    <property type="entry name" value="ADH_zinc_N"/>
    <property type="match status" value="1"/>
</dbReference>
<dbReference type="SMART" id="SM00829">
    <property type="entry name" value="PKS_ER"/>
    <property type="match status" value="1"/>
</dbReference>
<gene>
    <name evidence="2" type="ORF">AB675_262</name>
</gene>
<dbReference type="RefSeq" id="XP_018005639.1">
    <property type="nucleotide sequence ID" value="XM_018142617.1"/>
</dbReference>
<evidence type="ECO:0000313" key="3">
    <source>
        <dbReference type="Proteomes" id="UP000038010"/>
    </source>
</evidence>
<dbReference type="GeneID" id="28734487"/>
<sequence length="353" mass="36620">MAQEQLSNNAWRVPKGSNGFDALELSRGVPIEKVGDRDCLVKIEAVSLNFRDLMIAMGVYPFPMKGDVVPGSDGAGTVIAVGKKVTRFQKGDRVCTTVNQAHLAGPLTPAASLTGLGGSLDGVLRSYGVFPESGLVSVPSRLSFREASTLPCAAVTAWNAFYGLPGRAPKPGDTVLTLGSGGVSLFAIQFAAAAGATVISTTSSASKGEKLKALGSSHIIDYNKDKSWGQTARSLSAGGDGVDFIVEVGGPSTLSQSVSAIKADGIIAVAGSIGSDMSAKSDPGLLSTWTSNCVVRGIAVGSRALLEDAIRAIEAKGIHPVVDEKPFTLEQLKEAYSYMLSQRNFGKVVIDIQ</sequence>
<dbReference type="InterPro" id="IPR052711">
    <property type="entry name" value="Zinc_ADH-like"/>
</dbReference>